<dbReference type="InterPro" id="IPR001585">
    <property type="entry name" value="TAL/FSA"/>
</dbReference>
<dbReference type="RefSeq" id="WP_282011004.1">
    <property type="nucleotide sequence ID" value="NZ_OX336137.1"/>
</dbReference>
<reference evidence="2 3" key="1">
    <citation type="submission" date="2022-09" db="EMBL/GenBank/DDBJ databases">
        <authorList>
            <person name="Kop L."/>
        </authorList>
    </citation>
    <scope>NUCLEOTIDE SEQUENCE [LARGE SCALE GENOMIC DNA]</scope>
    <source>
        <strain evidence="2 3">347</strain>
    </source>
</reference>
<dbReference type="SUPFAM" id="SSF51569">
    <property type="entry name" value="Aldolase"/>
    <property type="match status" value="1"/>
</dbReference>
<keyword evidence="1" id="KW-0704">Schiff base</keyword>
<keyword evidence="2" id="KW-0808">Transferase</keyword>
<sequence length="416" mass="46133">MGTISKELDDLVHSIAARKIGQGDVSGQYQSDPMLARLKTLGSELWIDTGDLELARSIWRKELSALTTNNTLANQVVQTGVMDDLIQETVQKLNAAASGLSADEQVREVGFVINCRIALRLVEAFKVKVSVELHPKVSRDLEATLDYARRYYKVCPEYFTVKIPLTPEGYLAVRTLRKEGIPINFTLGFSARQNYLAARLSNPNYLNVFLGRLNAVVSDNKLGDGSNIGEKVTFATQHAVREAGKQDKTVTSKLIAASIRNGEQVATLAGVDVQTIPPKALQEFQQSGRKPEEIESILDTDLKPGVDAGAGWGRQVPTLWEVDDAFKQFVDALLESGNPDAMSGEDLRQFCEARKVDLFHRFSEADFKKIYDHGKIPKLADWPESIGLDDLMTQSALQSFTKDQDALDDRIRSFLK</sequence>
<dbReference type="Gene3D" id="3.20.20.70">
    <property type="entry name" value="Aldolase class I"/>
    <property type="match status" value="1"/>
</dbReference>
<keyword evidence="3" id="KW-1185">Reference proteome</keyword>
<name>A0ABN8VY69_9BACT</name>
<dbReference type="Pfam" id="PF00923">
    <property type="entry name" value="TAL_FSA"/>
    <property type="match status" value="1"/>
</dbReference>
<dbReference type="PANTHER" id="PTHR10683">
    <property type="entry name" value="TRANSALDOLASE"/>
    <property type="match status" value="1"/>
</dbReference>
<accession>A0ABN8VY69</accession>
<protein>
    <submittedName>
        <fullName evidence="2">Transaldolase</fullName>
        <ecNumber evidence="2">2.2.1.2</ecNumber>
    </submittedName>
</protein>
<evidence type="ECO:0000313" key="2">
    <source>
        <dbReference type="EMBL" id="CAI2718095.1"/>
    </source>
</evidence>
<dbReference type="Proteomes" id="UP001157733">
    <property type="component" value="Chromosome"/>
</dbReference>
<organism evidence="2 3">
    <name type="scientific">Nitrospina watsonii</name>
    <dbReference type="NCBI Taxonomy" id="1323948"/>
    <lineage>
        <taxon>Bacteria</taxon>
        <taxon>Pseudomonadati</taxon>
        <taxon>Nitrospinota/Tectimicrobiota group</taxon>
        <taxon>Nitrospinota</taxon>
        <taxon>Nitrospinia</taxon>
        <taxon>Nitrospinales</taxon>
        <taxon>Nitrospinaceae</taxon>
        <taxon>Nitrospina</taxon>
    </lineage>
</organism>
<proteinExistence type="predicted"/>
<evidence type="ECO:0000256" key="1">
    <source>
        <dbReference type="ARBA" id="ARBA00023270"/>
    </source>
</evidence>
<dbReference type="GO" id="GO:0004801">
    <property type="term" value="F:transaldolase activity"/>
    <property type="evidence" value="ECO:0007669"/>
    <property type="project" value="UniProtKB-EC"/>
</dbReference>
<evidence type="ECO:0000313" key="3">
    <source>
        <dbReference type="Proteomes" id="UP001157733"/>
    </source>
</evidence>
<dbReference type="EC" id="2.2.1.2" evidence="2"/>
<gene>
    <name evidence="2" type="ORF">NSPWAT_1236</name>
</gene>
<dbReference type="InterPro" id="IPR013785">
    <property type="entry name" value="Aldolase_TIM"/>
</dbReference>
<dbReference type="EMBL" id="OX336137">
    <property type="protein sequence ID" value="CAI2718095.1"/>
    <property type="molecule type" value="Genomic_DNA"/>
</dbReference>